<evidence type="ECO:0000259" key="2">
    <source>
        <dbReference type="PROSITE" id="PS50127"/>
    </source>
</evidence>
<dbReference type="PANTHER" id="PTHR46035:SF1">
    <property type="entry name" value="TETRATRICOPEPTIDE REPEAT PROTEIN 4"/>
    <property type="match status" value="1"/>
</dbReference>
<feature type="region of interest" description="Disordered" evidence="1">
    <location>
        <begin position="62"/>
        <end position="94"/>
    </location>
</feature>
<dbReference type="PANTHER" id="PTHR46035">
    <property type="entry name" value="TETRATRICOPEPTIDE REPEAT PROTEIN 4"/>
    <property type="match status" value="1"/>
</dbReference>
<evidence type="ECO:0000313" key="4">
    <source>
        <dbReference type="Proteomes" id="UP000807716"/>
    </source>
</evidence>
<evidence type="ECO:0000313" key="3">
    <source>
        <dbReference type="EMBL" id="KAG0269327.1"/>
    </source>
</evidence>
<gene>
    <name evidence="3" type="ORF">DFQ27_004011</name>
</gene>
<dbReference type="SMART" id="SM00212">
    <property type="entry name" value="UBCc"/>
    <property type="match status" value="1"/>
</dbReference>
<dbReference type="OrthoDB" id="5596422at2759"/>
<comment type="caution">
    <text evidence="3">The sequence shown here is derived from an EMBL/GenBank/DDBJ whole genome shotgun (WGS) entry which is preliminary data.</text>
</comment>
<dbReference type="Proteomes" id="UP000807716">
    <property type="component" value="Unassembled WGS sequence"/>
</dbReference>
<organism evidence="3 4">
    <name type="scientific">Actinomortierella ambigua</name>
    <dbReference type="NCBI Taxonomy" id="1343610"/>
    <lineage>
        <taxon>Eukaryota</taxon>
        <taxon>Fungi</taxon>
        <taxon>Fungi incertae sedis</taxon>
        <taxon>Mucoromycota</taxon>
        <taxon>Mortierellomycotina</taxon>
        <taxon>Mortierellomycetes</taxon>
        <taxon>Mortierellales</taxon>
        <taxon>Mortierellaceae</taxon>
        <taxon>Actinomortierella</taxon>
    </lineage>
</organism>
<dbReference type="PROSITE" id="PS50127">
    <property type="entry name" value="UBC_2"/>
    <property type="match status" value="1"/>
</dbReference>
<dbReference type="AlphaFoldDB" id="A0A9P6UBI8"/>
<dbReference type="GO" id="GO:0051879">
    <property type="term" value="F:Hsp90 protein binding"/>
    <property type="evidence" value="ECO:0007669"/>
    <property type="project" value="TreeGrafter"/>
</dbReference>
<dbReference type="Gene3D" id="3.10.110.10">
    <property type="entry name" value="Ubiquitin Conjugating Enzyme"/>
    <property type="match status" value="1"/>
</dbReference>
<evidence type="ECO:0000256" key="1">
    <source>
        <dbReference type="SAM" id="MobiDB-lite"/>
    </source>
</evidence>
<feature type="region of interest" description="Disordered" evidence="1">
    <location>
        <begin position="1"/>
        <end position="25"/>
    </location>
</feature>
<dbReference type="InterPro" id="IPR011990">
    <property type="entry name" value="TPR-like_helical_dom_sf"/>
</dbReference>
<dbReference type="Pfam" id="PF00179">
    <property type="entry name" value="UQ_con"/>
    <property type="match status" value="1"/>
</dbReference>
<dbReference type="SUPFAM" id="SSF54495">
    <property type="entry name" value="UBC-like"/>
    <property type="match status" value="1"/>
</dbReference>
<dbReference type="Gene3D" id="1.25.40.10">
    <property type="entry name" value="Tetratricopeptide repeat domain"/>
    <property type="match status" value="1"/>
</dbReference>
<dbReference type="SUPFAM" id="SSF48452">
    <property type="entry name" value="TPR-like"/>
    <property type="match status" value="1"/>
</dbReference>
<dbReference type="EMBL" id="JAAAJB010000028">
    <property type="protein sequence ID" value="KAG0269327.1"/>
    <property type="molecule type" value="Genomic_DNA"/>
</dbReference>
<dbReference type="InterPro" id="IPR016135">
    <property type="entry name" value="UBQ-conjugating_enzyme/RWD"/>
</dbReference>
<reference evidence="3" key="1">
    <citation type="journal article" date="2020" name="Fungal Divers.">
        <title>Resolving the Mortierellaceae phylogeny through synthesis of multi-gene phylogenetics and phylogenomics.</title>
        <authorList>
            <person name="Vandepol N."/>
            <person name="Liber J."/>
            <person name="Desiro A."/>
            <person name="Na H."/>
            <person name="Kennedy M."/>
            <person name="Barry K."/>
            <person name="Grigoriev I.V."/>
            <person name="Miller A.N."/>
            <person name="O'Donnell K."/>
            <person name="Stajich J.E."/>
            <person name="Bonito G."/>
        </authorList>
    </citation>
    <scope>NUCLEOTIDE SEQUENCE</scope>
    <source>
        <strain evidence="3">BC1065</strain>
    </source>
</reference>
<keyword evidence="4" id="KW-1185">Reference proteome</keyword>
<dbReference type="CDD" id="cd23814">
    <property type="entry name" value="UEV_AKTIP"/>
    <property type="match status" value="1"/>
</dbReference>
<feature type="compositionally biased region" description="Low complexity" evidence="1">
    <location>
        <begin position="73"/>
        <end position="88"/>
    </location>
</feature>
<name>A0A9P6UBI8_9FUNG</name>
<dbReference type="GO" id="GO:0030544">
    <property type="term" value="F:Hsp70 protein binding"/>
    <property type="evidence" value="ECO:0007669"/>
    <property type="project" value="TreeGrafter"/>
</dbReference>
<feature type="non-terminal residue" evidence="3">
    <location>
        <position position="439"/>
    </location>
</feature>
<proteinExistence type="predicted"/>
<dbReference type="GO" id="GO:0006457">
    <property type="term" value="P:protein folding"/>
    <property type="evidence" value="ECO:0007669"/>
    <property type="project" value="TreeGrafter"/>
</dbReference>
<dbReference type="GO" id="GO:0005634">
    <property type="term" value="C:nucleus"/>
    <property type="evidence" value="ECO:0007669"/>
    <property type="project" value="TreeGrafter"/>
</dbReference>
<sequence>MANLFGGSATHRASRPRASSFHNGVGMTFGRTSPITPAVPSSTFNTSQSLLSSAAVIAAQPESGAHAWKQDHQQQQQQQQQQQSQGQGVLHGKQAKTRPQFCSEFFRKYELMIEFSNLRNPQHCPRGLYVMPAADNMNLWFGTIFIHKGYYRDAVFKFKMTIPPEYPEKRPTVHFLSEIFHPLIDQKDNNRELMLQYQFPTWTPHQDYLFHVLHFIKACFKKCILDRTTEKQAINKEAQRMYRHEPTIFAKLAQQSAQLSIAEPSLYEHHFPNNSIKFSPMSDPEFDDLKQQMMNSAPSPVVHALAFNASTVDRMTDNVKRTATGIPIPGPDMMGRPDWALDPENLDRDMSQVPLFMQNLTAEALDNPLIQALQELAYDGTPEEVAENFKNQGNECFKQGKKFYKDAIDYYTKALDVQCSDDKLNETLYVNRAACNLHF</sequence>
<dbReference type="InterPro" id="IPR000608">
    <property type="entry name" value="UBC"/>
</dbReference>
<accession>A0A9P6UBI8</accession>
<dbReference type="GO" id="GO:0005829">
    <property type="term" value="C:cytosol"/>
    <property type="evidence" value="ECO:0007669"/>
    <property type="project" value="TreeGrafter"/>
</dbReference>
<protein>
    <recommendedName>
        <fullName evidence="2">UBC core domain-containing protein</fullName>
    </recommendedName>
</protein>
<feature type="domain" description="UBC core" evidence="2">
    <location>
        <begin position="106"/>
        <end position="262"/>
    </location>
</feature>